<accession>A0A2R4XIC8</accession>
<dbReference type="PANTHER" id="PTHR32120:SF11">
    <property type="entry name" value="SMALL RIBOSOMAL SUBUNIT BIOGENESIS GTPASE RSGA 1, MITOCHONDRIAL-RELATED"/>
    <property type="match status" value="1"/>
</dbReference>
<feature type="binding site" evidence="3">
    <location>
        <begin position="172"/>
        <end position="180"/>
    </location>
    <ligand>
        <name>GTP</name>
        <dbReference type="ChEBI" id="CHEBI:37565"/>
    </ligand>
</feature>
<evidence type="ECO:0000256" key="1">
    <source>
        <dbReference type="ARBA" id="ARBA00022741"/>
    </source>
</evidence>
<dbReference type="GO" id="GO:0005525">
    <property type="term" value="F:GTP binding"/>
    <property type="evidence" value="ECO:0007669"/>
    <property type="project" value="UniProtKB-UniRule"/>
</dbReference>
<dbReference type="NCBIfam" id="TIGR00157">
    <property type="entry name" value="ribosome small subunit-dependent GTPase A"/>
    <property type="match status" value="1"/>
</dbReference>
<feature type="binding site" evidence="3">
    <location>
        <position position="255"/>
    </location>
    <ligand>
        <name>Zn(2+)</name>
        <dbReference type="ChEBI" id="CHEBI:29105"/>
    </ligand>
</feature>
<keyword evidence="1 3" id="KW-0547">Nucleotide-binding</keyword>
<organism evidence="6 7">
    <name type="scientific">Orrella marina</name>
    <dbReference type="NCBI Taxonomy" id="2163011"/>
    <lineage>
        <taxon>Bacteria</taxon>
        <taxon>Pseudomonadati</taxon>
        <taxon>Pseudomonadota</taxon>
        <taxon>Betaproteobacteria</taxon>
        <taxon>Burkholderiales</taxon>
        <taxon>Alcaligenaceae</taxon>
        <taxon>Orrella</taxon>
    </lineage>
</organism>
<dbReference type="HAMAP" id="MF_01820">
    <property type="entry name" value="GTPase_RsgA"/>
    <property type="match status" value="1"/>
</dbReference>
<dbReference type="Gene3D" id="3.40.50.300">
    <property type="entry name" value="P-loop containing nucleotide triphosphate hydrolases"/>
    <property type="match status" value="1"/>
</dbReference>
<dbReference type="Gene3D" id="2.40.50.140">
    <property type="entry name" value="Nucleic acid-binding proteins"/>
    <property type="match status" value="1"/>
</dbReference>
<name>A0A2R4XIC8_9BURK</name>
<dbReference type="InterPro" id="IPR012340">
    <property type="entry name" value="NA-bd_OB-fold"/>
</dbReference>
<dbReference type="InterPro" id="IPR004881">
    <property type="entry name" value="Ribosome_biogen_GTPase_RsgA"/>
</dbReference>
<comment type="cofactor">
    <cofactor evidence="3">
        <name>Zn(2+)</name>
        <dbReference type="ChEBI" id="CHEBI:29105"/>
    </cofactor>
    <text evidence="3">Binds 1 zinc ion per subunit.</text>
</comment>
<feature type="domain" description="EngC GTPase" evidence="4">
    <location>
        <begin position="80"/>
        <end position="229"/>
    </location>
</feature>
<sequence length="299" mass="32735">MNAPTLSGRVISAHGRHYMVELQNGDVLLCYPRGKRKDACVGDWVDIARQGETEASLTGIQTRKNLLHRSDDQRTKQFAANVDQLMVVVAGNPMFSEDLLGRALTGAWAASVDPIIVLNKTDEQKGLAQAHRKLEPYRVLGVDVIEISALDVKQARQRVLPRLEGKTTLLLGQSAMGKSTLLNALVPQAQAATQTHSVALGAGRHTTTATRLYHLPEGTGDLIDSPGVQTFGLAHLNAEDLEHGFPEFEHGRQSCRFYNCTHLHEPGCGVLADLKAGLVHPDRHALYQRLFSEKAFART</sequence>
<dbReference type="Pfam" id="PF03193">
    <property type="entry name" value="RsgA_GTPase"/>
    <property type="match status" value="1"/>
</dbReference>
<feature type="binding site" evidence="3">
    <location>
        <begin position="119"/>
        <end position="122"/>
    </location>
    <ligand>
        <name>GTP</name>
        <dbReference type="ChEBI" id="CHEBI:37565"/>
    </ligand>
</feature>
<evidence type="ECO:0000256" key="3">
    <source>
        <dbReference type="HAMAP-Rule" id="MF_01820"/>
    </source>
</evidence>
<keyword evidence="3" id="KW-0963">Cytoplasm</keyword>
<dbReference type="GO" id="GO:0042274">
    <property type="term" value="P:ribosomal small subunit biogenesis"/>
    <property type="evidence" value="ECO:0007669"/>
    <property type="project" value="UniProtKB-UniRule"/>
</dbReference>
<dbReference type="InterPro" id="IPR030378">
    <property type="entry name" value="G_CP_dom"/>
</dbReference>
<dbReference type="SUPFAM" id="SSF52540">
    <property type="entry name" value="P-loop containing nucleoside triphosphate hydrolases"/>
    <property type="match status" value="1"/>
</dbReference>
<dbReference type="PROSITE" id="PS50936">
    <property type="entry name" value="ENGC_GTPASE"/>
    <property type="match status" value="1"/>
</dbReference>
<keyword evidence="3" id="KW-0378">Hydrolase</keyword>
<comment type="subcellular location">
    <subcellularLocation>
        <location evidence="3">Cytoplasm</location>
    </subcellularLocation>
</comment>
<dbReference type="GO" id="GO:0005737">
    <property type="term" value="C:cytoplasm"/>
    <property type="evidence" value="ECO:0007669"/>
    <property type="project" value="UniProtKB-SubCell"/>
</dbReference>
<dbReference type="OrthoDB" id="9809485at2"/>
<dbReference type="EC" id="3.6.1.-" evidence="3"/>
<comment type="similarity">
    <text evidence="3">Belongs to the TRAFAC class YlqF/YawG GTPase family. RsgA subfamily.</text>
</comment>
<gene>
    <name evidence="3 6" type="primary">rsgA</name>
    <name evidence="6" type="ORF">DBV39_07420</name>
</gene>
<proteinExistence type="inferred from homology"/>
<keyword evidence="3" id="KW-0479">Metal-binding</keyword>
<reference evidence="6 7" key="1">
    <citation type="submission" date="2018-04" db="EMBL/GenBank/DDBJ databases">
        <title>Bordetella sp. HZ20 isolated from seawater.</title>
        <authorList>
            <person name="Sun C."/>
        </authorList>
    </citation>
    <scope>NUCLEOTIDE SEQUENCE [LARGE SCALE GENOMIC DNA]</scope>
    <source>
        <strain evidence="6 7">HZ20</strain>
    </source>
</reference>
<dbReference type="KEGG" id="boz:DBV39_07420"/>
<keyword evidence="2 3" id="KW-0342">GTP-binding</keyword>
<dbReference type="InterPro" id="IPR027417">
    <property type="entry name" value="P-loop_NTPase"/>
</dbReference>
<dbReference type="GO" id="GO:0003924">
    <property type="term" value="F:GTPase activity"/>
    <property type="evidence" value="ECO:0007669"/>
    <property type="project" value="UniProtKB-UniRule"/>
</dbReference>
<dbReference type="GO" id="GO:0019843">
    <property type="term" value="F:rRNA binding"/>
    <property type="evidence" value="ECO:0007669"/>
    <property type="project" value="UniProtKB-KW"/>
</dbReference>
<dbReference type="SUPFAM" id="SSF50249">
    <property type="entry name" value="Nucleic acid-binding proteins"/>
    <property type="match status" value="1"/>
</dbReference>
<dbReference type="Proteomes" id="UP000244571">
    <property type="component" value="Chromosome"/>
</dbReference>
<evidence type="ECO:0000259" key="4">
    <source>
        <dbReference type="PROSITE" id="PS50936"/>
    </source>
</evidence>
<evidence type="ECO:0000259" key="5">
    <source>
        <dbReference type="PROSITE" id="PS51721"/>
    </source>
</evidence>
<keyword evidence="3" id="KW-0862">Zinc</keyword>
<evidence type="ECO:0000256" key="2">
    <source>
        <dbReference type="ARBA" id="ARBA00023134"/>
    </source>
</evidence>
<keyword evidence="3" id="KW-0699">rRNA-binding</keyword>
<dbReference type="PROSITE" id="PS51721">
    <property type="entry name" value="G_CP"/>
    <property type="match status" value="1"/>
</dbReference>
<dbReference type="GO" id="GO:0046872">
    <property type="term" value="F:metal ion binding"/>
    <property type="evidence" value="ECO:0007669"/>
    <property type="project" value="UniProtKB-KW"/>
</dbReference>
<protein>
    <recommendedName>
        <fullName evidence="3">Small ribosomal subunit biogenesis GTPase RsgA</fullName>
        <ecNumber evidence="3">3.6.1.-</ecNumber>
    </recommendedName>
</protein>
<dbReference type="Gene3D" id="1.10.40.50">
    <property type="entry name" value="Probable gtpase engc, domain 3"/>
    <property type="match status" value="1"/>
</dbReference>
<feature type="binding site" evidence="3">
    <location>
        <position position="260"/>
    </location>
    <ligand>
        <name>Zn(2+)</name>
        <dbReference type="ChEBI" id="CHEBI:29105"/>
    </ligand>
</feature>
<keyword evidence="7" id="KW-1185">Reference proteome</keyword>
<evidence type="ECO:0000313" key="7">
    <source>
        <dbReference type="Proteomes" id="UP000244571"/>
    </source>
</evidence>
<dbReference type="RefSeq" id="WP_108620995.1">
    <property type="nucleotide sequence ID" value="NZ_CP028901.1"/>
</dbReference>
<comment type="subunit">
    <text evidence="3">Monomer. Associates with 30S ribosomal subunit, binds 16S rRNA.</text>
</comment>
<keyword evidence="3" id="KW-0690">Ribosome biogenesis</keyword>
<feature type="binding site" evidence="3">
    <location>
        <position position="262"/>
    </location>
    <ligand>
        <name>Zn(2+)</name>
        <dbReference type="ChEBI" id="CHEBI:29105"/>
    </ligand>
</feature>
<dbReference type="InterPro" id="IPR010914">
    <property type="entry name" value="RsgA_GTPase_dom"/>
</dbReference>
<dbReference type="PANTHER" id="PTHR32120">
    <property type="entry name" value="SMALL RIBOSOMAL SUBUNIT BIOGENESIS GTPASE RSGA"/>
    <property type="match status" value="1"/>
</dbReference>
<dbReference type="AlphaFoldDB" id="A0A2R4XIC8"/>
<feature type="binding site" evidence="3">
    <location>
        <position position="268"/>
    </location>
    <ligand>
        <name>Zn(2+)</name>
        <dbReference type="ChEBI" id="CHEBI:29105"/>
    </ligand>
</feature>
<evidence type="ECO:0000313" key="6">
    <source>
        <dbReference type="EMBL" id="AWB33566.1"/>
    </source>
</evidence>
<dbReference type="CDD" id="cd01854">
    <property type="entry name" value="YjeQ_EngC"/>
    <property type="match status" value="1"/>
</dbReference>
<comment type="function">
    <text evidence="3">One of several proteins that assist in the late maturation steps of the functional core of the 30S ribosomal subunit. Helps release RbfA from mature subunits. May play a role in the assembly of ribosomal proteins into the subunit. Circularly permuted GTPase that catalyzes slow GTP hydrolysis, GTPase activity is stimulated by the 30S ribosomal subunit.</text>
</comment>
<dbReference type="EMBL" id="CP028901">
    <property type="protein sequence ID" value="AWB33566.1"/>
    <property type="molecule type" value="Genomic_DNA"/>
</dbReference>
<feature type="domain" description="CP-type G" evidence="5">
    <location>
        <begin position="64"/>
        <end position="231"/>
    </location>
</feature>
<keyword evidence="3" id="KW-0694">RNA-binding</keyword>